<dbReference type="InterPro" id="IPR008995">
    <property type="entry name" value="Mo/tungstate-bd_C_term_dom"/>
</dbReference>
<evidence type="ECO:0000256" key="4">
    <source>
        <dbReference type="ARBA" id="ARBA00066388"/>
    </source>
</evidence>
<evidence type="ECO:0000313" key="6">
    <source>
        <dbReference type="EMBL" id="NED97594.1"/>
    </source>
</evidence>
<name>A0A6N9YRI6_9ACTN</name>
<sequence length="349" mass="36717">MATAGVQVAGVTKSFGDVEVLHGVSMTVPAGGTLALLGPSGCGKTTLLRIIAGLEQADAGTVTVGHAVLTDGRRMVPPERRHVGMVFQDWALFPHLSVAANVAYGLRRLPGEEARRRVADALAMVGLSALADRAPETLSGGQQQRIALARAIAPRPAVLLLDEPFSNLDAALRGQVRTEVHQLLTKLGVTTMFVTHDQEEAFVLGDTVAVVRDGAVVQQAPPTEVYARPADAWVARFVGDANLVPGHASGLTASTALGIVPLDAERSGPVEVLIRPESLALSLDTDGSARVELVEFYGHDTVSLVRVGDEVLRVRTPGAPLAHRDERVRLTYSGPSAAVAYVRRPAAAQ</sequence>
<dbReference type="SMART" id="SM00382">
    <property type="entry name" value="AAA"/>
    <property type="match status" value="1"/>
</dbReference>
<gene>
    <name evidence="6" type="ORF">G1H11_20045</name>
</gene>
<proteinExistence type="predicted"/>
<evidence type="ECO:0000313" key="7">
    <source>
        <dbReference type="Proteomes" id="UP000469185"/>
    </source>
</evidence>
<keyword evidence="3 6" id="KW-0067">ATP-binding</keyword>
<comment type="caution">
    <text evidence="6">The sequence shown here is derived from an EMBL/GenBank/DDBJ whole genome shotgun (WGS) entry which is preliminary data.</text>
</comment>
<dbReference type="InterPro" id="IPR017871">
    <property type="entry name" value="ABC_transporter-like_CS"/>
</dbReference>
<dbReference type="PROSITE" id="PS50893">
    <property type="entry name" value="ABC_TRANSPORTER_2"/>
    <property type="match status" value="1"/>
</dbReference>
<dbReference type="InterPro" id="IPR003439">
    <property type="entry name" value="ABC_transporter-like_ATP-bd"/>
</dbReference>
<dbReference type="InterPro" id="IPR013611">
    <property type="entry name" value="Transp-assoc_OB_typ2"/>
</dbReference>
<dbReference type="InterPro" id="IPR003593">
    <property type="entry name" value="AAA+_ATPase"/>
</dbReference>
<evidence type="ECO:0000256" key="3">
    <source>
        <dbReference type="ARBA" id="ARBA00022840"/>
    </source>
</evidence>
<dbReference type="EMBL" id="JAAGOB010000012">
    <property type="protein sequence ID" value="NED97594.1"/>
    <property type="molecule type" value="Genomic_DNA"/>
</dbReference>
<dbReference type="FunFam" id="3.40.50.300:FF:000425">
    <property type="entry name" value="Probable ABC transporter, ATP-binding subunit"/>
    <property type="match status" value="1"/>
</dbReference>
<feature type="domain" description="ABC transporter" evidence="5">
    <location>
        <begin position="6"/>
        <end position="238"/>
    </location>
</feature>
<dbReference type="PROSITE" id="PS00211">
    <property type="entry name" value="ABC_TRANSPORTER_1"/>
    <property type="match status" value="1"/>
</dbReference>
<dbReference type="Pfam" id="PF00005">
    <property type="entry name" value="ABC_tran"/>
    <property type="match status" value="1"/>
</dbReference>
<reference evidence="6 7" key="1">
    <citation type="submission" date="2020-02" db="EMBL/GenBank/DDBJ databases">
        <authorList>
            <person name="Li X.-J."/>
            <person name="Feng X.-M."/>
        </authorList>
    </citation>
    <scope>NUCLEOTIDE SEQUENCE [LARGE SCALE GENOMIC DNA]</scope>
    <source>
        <strain evidence="6 7">CGMCC 4.7225</strain>
    </source>
</reference>
<keyword evidence="1" id="KW-0813">Transport</keyword>
<dbReference type="SUPFAM" id="SSF50331">
    <property type="entry name" value="MOP-like"/>
    <property type="match status" value="1"/>
</dbReference>
<evidence type="ECO:0000256" key="1">
    <source>
        <dbReference type="ARBA" id="ARBA00022448"/>
    </source>
</evidence>
<keyword evidence="2" id="KW-0547">Nucleotide-binding</keyword>
<dbReference type="AlphaFoldDB" id="A0A6N9YRI6"/>
<dbReference type="PANTHER" id="PTHR42781:SF4">
    <property type="entry name" value="SPERMIDINE_PUTRESCINE IMPORT ATP-BINDING PROTEIN POTA"/>
    <property type="match status" value="1"/>
</dbReference>
<protein>
    <recommendedName>
        <fullName evidence="4">ABC-type quaternary amine transporter</fullName>
        <ecNumber evidence="4">7.6.2.9</ecNumber>
    </recommendedName>
</protein>
<accession>A0A6N9YRI6</accession>
<dbReference type="EC" id="7.6.2.9" evidence="4"/>
<evidence type="ECO:0000256" key="2">
    <source>
        <dbReference type="ARBA" id="ARBA00022741"/>
    </source>
</evidence>
<dbReference type="InterPro" id="IPR027417">
    <property type="entry name" value="P-loop_NTPase"/>
</dbReference>
<dbReference type="GO" id="GO:0005524">
    <property type="term" value="F:ATP binding"/>
    <property type="evidence" value="ECO:0007669"/>
    <property type="project" value="UniProtKB-KW"/>
</dbReference>
<dbReference type="PANTHER" id="PTHR42781">
    <property type="entry name" value="SPERMIDINE/PUTRESCINE IMPORT ATP-BINDING PROTEIN POTA"/>
    <property type="match status" value="1"/>
</dbReference>
<organism evidence="6 7">
    <name type="scientific">Phytoactinopolyspora alkaliphila</name>
    <dbReference type="NCBI Taxonomy" id="1783498"/>
    <lineage>
        <taxon>Bacteria</taxon>
        <taxon>Bacillati</taxon>
        <taxon>Actinomycetota</taxon>
        <taxon>Actinomycetes</taxon>
        <taxon>Jiangellales</taxon>
        <taxon>Jiangellaceae</taxon>
        <taxon>Phytoactinopolyspora</taxon>
    </lineage>
</organism>
<dbReference type="SUPFAM" id="SSF52540">
    <property type="entry name" value="P-loop containing nucleoside triphosphate hydrolases"/>
    <property type="match status" value="1"/>
</dbReference>
<dbReference type="GO" id="GO:0016887">
    <property type="term" value="F:ATP hydrolysis activity"/>
    <property type="evidence" value="ECO:0007669"/>
    <property type="project" value="InterPro"/>
</dbReference>
<dbReference type="InterPro" id="IPR050093">
    <property type="entry name" value="ABC_SmlMolc_Importer"/>
</dbReference>
<dbReference type="Pfam" id="PF08402">
    <property type="entry name" value="TOBE_2"/>
    <property type="match status" value="1"/>
</dbReference>
<dbReference type="GO" id="GO:0015418">
    <property type="term" value="F:ABC-type quaternary ammonium compound transporting activity"/>
    <property type="evidence" value="ECO:0007669"/>
    <property type="project" value="UniProtKB-EC"/>
</dbReference>
<dbReference type="Gene3D" id="3.40.50.300">
    <property type="entry name" value="P-loop containing nucleotide triphosphate hydrolases"/>
    <property type="match status" value="1"/>
</dbReference>
<dbReference type="GO" id="GO:0043190">
    <property type="term" value="C:ATP-binding cassette (ABC) transporter complex"/>
    <property type="evidence" value="ECO:0007669"/>
    <property type="project" value="InterPro"/>
</dbReference>
<keyword evidence="7" id="KW-1185">Reference proteome</keyword>
<dbReference type="Proteomes" id="UP000469185">
    <property type="component" value="Unassembled WGS sequence"/>
</dbReference>
<evidence type="ECO:0000259" key="5">
    <source>
        <dbReference type="PROSITE" id="PS50893"/>
    </source>
</evidence>